<keyword evidence="2" id="KW-1185">Reference proteome</keyword>
<sequence>MATVAVAALAVLADRAAAIETRHLPVTPRLDIP</sequence>
<dbReference type="Proteomes" id="UP000578449">
    <property type="component" value="Unassembled WGS sequence"/>
</dbReference>
<dbReference type="AlphaFoldDB" id="A0A840NS11"/>
<dbReference type="EMBL" id="JACHGN010000001">
    <property type="protein sequence ID" value="MBB5130368.1"/>
    <property type="molecule type" value="Genomic_DNA"/>
</dbReference>
<accession>A0A840NS11</accession>
<comment type="caution">
    <text evidence="1">The sequence shown here is derived from an EMBL/GenBank/DDBJ whole genome shotgun (WGS) entry which is preliminary data.</text>
</comment>
<protein>
    <submittedName>
        <fullName evidence="1">Uncharacterized protein</fullName>
    </submittedName>
</protein>
<reference evidence="1 2" key="1">
    <citation type="submission" date="2020-08" db="EMBL/GenBank/DDBJ databases">
        <title>Genomic Encyclopedia of Type Strains, Phase IV (KMG-IV): sequencing the most valuable type-strain genomes for metagenomic binning, comparative biology and taxonomic classification.</title>
        <authorList>
            <person name="Goeker M."/>
        </authorList>
    </citation>
    <scope>NUCLEOTIDE SEQUENCE [LARGE SCALE GENOMIC DNA]</scope>
    <source>
        <strain evidence="1 2">DSM 45615</strain>
    </source>
</reference>
<gene>
    <name evidence="1" type="ORF">HNP84_000056</name>
</gene>
<evidence type="ECO:0000313" key="1">
    <source>
        <dbReference type="EMBL" id="MBB5130368.1"/>
    </source>
</evidence>
<evidence type="ECO:0000313" key="2">
    <source>
        <dbReference type="Proteomes" id="UP000578449"/>
    </source>
</evidence>
<name>A0A840NS11_9ACTN</name>
<proteinExistence type="predicted"/>
<organism evidence="1 2">
    <name type="scientific">Thermocatellispora tengchongensis</name>
    <dbReference type="NCBI Taxonomy" id="1073253"/>
    <lineage>
        <taxon>Bacteria</taxon>
        <taxon>Bacillati</taxon>
        <taxon>Actinomycetota</taxon>
        <taxon>Actinomycetes</taxon>
        <taxon>Streptosporangiales</taxon>
        <taxon>Streptosporangiaceae</taxon>
        <taxon>Thermocatellispora</taxon>
    </lineage>
</organism>